<proteinExistence type="predicted"/>
<accession>A0A7W6S5I4</accession>
<protein>
    <recommendedName>
        <fullName evidence="3">DUF1476 domain-containing protein</fullName>
    </recommendedName>
</protein>
<evidence type="ECO:0008006" key="3">
    <source>
        <dbReference type="Google" id="ProtNLM"/>
    </source>
</evidence>
<dbReference type="Proteomes" id="UP000520770">
    <property type="component" value="Unassembled WGS sequence"/>
</dbReference>
<reference evidence="1 2" key="1">
    <citation type="submission" date="2020-08" db="EMBL/GenBank/DDBJ databases">
        <title>Genomic Encyclopedia of Type Strains, Phase IV (KMG-V): Genome sequencing to study the core and pangenomes of soil and plant-associated prokaryotes.</title>
        <authorList>
            <person name="Whitman W."/>
        </authorList>
    </citation>
    <scope>NUCLEOTIDE SEQUENCE [LARGE SCALE GENOMIC DNA]</scope>
    <source>
        <strain evidence="1 2">SEMIA 448</strain>
    </source>
</reference>
<evidence type="ECO:0000313" key="2">
    <source>
        <dbReference type="Proteomes" id="UP000520770"/>
    </source>
</evidence>
<dbReference type="EMBL" id="JACIGW010000001">
    <property type="protein sequence ID" value="MBB4347588.1"/>
    <property type="molecule type" value="Genomic_DNA"/>
</dbReference>
<dbReference type="InterPro" id="IPR038293">
    <property type="entry name" value="ATPase_inh_sub_z_sf"/>
</dbReference>
<sequence>MSGMSDREKAFENKFAHDEELKFRALSRRNKLAGLWAAEMLGRPDRDAYAREVIVADFAEAGHEDVFRKLRQDFDAAGIAVSDAEIRMKMLDLLTEASAQVENQ</sequence>
<evidence type="ECO:0000313" key="1">
    <source>
        <dbReference type="EMBL" id="MBB4347588.1"/>
    </source>
</evidence>
<organism evidence="1 2">
    <name type="scientific">Aliirhizobium cellulosilyticum</name>
    <dbReference type="NCBI Taxonomy" id="393664"/>
    <lineage>
        <taxon>Bacteria</taxon>
        <taxon>Pseudomonadati</taxon>
        <taxon>Pseudomonadota</taxon>
        <taxon>Alphaproteobacteria</taxon>
        <taxon>Hyphomicrobiales</taxon>
        <taxon>Rhizobiaceae</taxon>
        <taxon>Aliirhizobium</taxon>
    </lineage>
</organism>
<name>A0A7W6S5I4_9HYPH</name>
<dbReference type="PIRSF" id="PIRSF031780">
    <property type="entry name" value="UCP031780"/>
    <property type="match status" value="1"/>
</dbReference>
<gene>
    <name evidence="1" type="ORF">GGE33_001296</name>
</gene>
<dbReference type="Pfam" id="PF07345">
    <property type="entry name" value="ATPaseInh_sub_z"/>
    <property type="match status" value="1"/>
</dbReference>
<dbReference type="InterPro" id="IPR009945">
    <property type="entry name" value="ATPase_inh_sub_z"/>
</dbReference>
<dbReference type="Gene3D" id="1.10.790.20">
    <property type="entry name" value="Domain of unknown function DUF1476"/>
    <property type="match status" value="1"/>
</dbReference>
<dbReference type="RefSeq" id="WP_148144300.1">
    <property type="nucleotide sequence ID" value="NZ_JACIGW010000001.1"/>
</dbReference>
<comment type="caution">
    <text evidence="1">The sequence shown here is derived from an EMBL/GenBank/DDBJ whole genome shotgun (WGS) entry which is preliminary data.</text>
</comment>
<dbReference type="AlphaFoldDB" id="A0A7W6S5I4"/>